<dbReference type="PANTHER" id="PTHR10285">
    <property type="entry name" value="URIDINE KINASE"/>
    <property type="match status" value="1"/>
</dbReference>
<proteinExistence type="predicted"/>
<evidence type="ECO:0000313" key="1">
    <source>
        <dbReference type="EMBL" id="RNF33577.1"/>
    </source>
</evidence>
<organism evidence="1 2">
    <name type="scientific">Paracoccus methylarcula</name>
    <dbReference type="NCBI Taxonomy" id="72022"/>
    <lineage>
        <taxon>Bacteria</taxon>
        <taxon>Pseudomonadati</taxon>
        <taxon>Pseudomonadota</taxon>
        <taxon>Alphaproteobacteria</taxon>
        <taxon>Rhodobacterales</taxon>
        <taxon>Paracoccaceae</taxon>
        <taxon>Paracoccus</taxon>
    </lineage>
</organism>
<dbReference type="RefSeq" id="WP_106692306.1">
    <property type="nucleotide sequence ID" value="NZ_PXNQ02000010.1"/>
</dbReference>
<dbReference type="OrthoDB" id="1550976at2"/>
<name>A0A422QU54_9RHOB</name>
<keyword evidence="2" id="KW-1185">Reference proteome</keyword>
<accession>A0A422QU54</accession>
<comment type="caution">
    <text evidence="1">The sequence shown here is derived from an EMBL/GenBank/DDBJ whole genome shotgun (WGS) entry which is preliminary data.</text>
</comment>
<reference evidence="1" key="1">
    <citation type="submission" date="2018-05" db="EMBL/GenBank/DDBJ databases">
        <title>Reclassification of Methylarcula marina and Methylarcula terricola as Paracoccus methylarcula sp.nov., comb.nov. and Paracoccus terricola comb.nov.</title>
        <authorList>
            <person name="Shmareva M.N."/>
            <person name="Doronina N.V."/>
            <person name="Vasilenko O.V."/>
            <person name="Tarlachkov S.V."/>
            <person name="Trotsenko Y.A."/>
        </authorList>
    </citation>
    <scope>NUCLEOTIDE SEQUENCE [LARGE SCALE GENOMIC DNA]</scope>
    <source>
        <strain evidence="1">VKM B-2159</strain>
    </source>
</reference>
<dbReference type="Proteomes" id="UP000238137">
    <property type="component" value="Unassembled WGS sequence"/>
</dbReference>
<keyword evidence="1" id="KW-0808">Transferase</keyword>
<protein>
    <submittedName>
        <fullName evidence="1">Nucleoside/nucleotide kinase family protein</fullName>
    </submittedName>
</protein>
<dbReference type="Gene3D" id="3.40.50.300">
    <property type="entry name" value="P-loop containing nucleotide triphosphate hydrolases"/>
    <property type="match status" value="1"/>
</dbReference>
<dbReference type="InterPro" id="IPR027417">
    <property type="entry name" value="P-loop_NTPase"/>
</dbReference>
<dbReference type="AlphaFoldDB" id="A0A422QU54"/>
<gene>
    <name evidence="1" type="ORF">A7A09_015825</name>
</gene>
<dbReference type="NCBIfam" id="NF006746">
    <property type="entry name" value="PRK09270.1-5"/>
    <property type="match status" value="1"/>
</dbReference>
<evidence type="ECO:0000313" key="2">
    <source>
        <dbReference type="Proteomes" id="UP000238137"/>
    </source>
</evidence>
<dbReference type="GO" id="GO:0016301">
    <property type="term" value="F:kinase activity"/>
    <property type="evidence" value="ECO:0007669"/>
    <property type="project" value="UniProtKB-KW"/>
</dbReference>
<dbReference type="SUPFAM" id="SSF52540">
    <property type="entry name" value="P-loop containing nucleoside triphosphate hydrolases"/>
    <property type="match status" value="1"/>
</dbReference>
<keyword evidence="1" id="KW-0418">Kinase</keyword>
<sequence>MADEHRVRLAELAGILAGATGSRRLIALAGPPGSGKSHSADALCERLTRLGRSAAVLPMDGFHYDDAVLDQRSLLPRKGAPETFDTAGLRHMLGRLRRNDEPEVAVPVFDRALEISRAGARVIAAEIDLLIVEGNYLLMDRAPWSSLHEFFDVTIRLDVPEAVLRERLTKRWIKAGLAQDEIRRKVEENDLPNCRIVIEASVAADYLIEN</sequence>
<dbReference type="EMBL" id="PXNQ02000010">
    <property type="protein sequence ID" value="RNF33577.1"/>
    <property type="molecule type" value="Genomic_DNA"/>
</dbReference>